<dbReference type="STRING" id="3750.A0A498KHB2"/>
<evidence type="ECO:0000313" key="1">
    <source>
        <dbReference type="EMBL" id="RXI04883.1"/>
    </source>
</evidence>
<gene>
    <name evidence="1" type="ORF">DVH24_039157</name>
</gene>
<dbReference type="InterPro" id="IPR019516">
    <property type="entry name" value="Glomulin/ALF4"/>
</dbReference>
<keyword evidence="2" id="KW-1185">Reference proteome</keyword>
<dbReference type="PANTHER" id="PTHR15430">
    <property type="entry name" value="GLOMULIN"/>
    <property type="match status" value="1"/>
</dbReference>
<dbReference type="EMBL" id="RDQH01000329">
    <property type="protein sequence ID" value="RXI04883.1"/>
    <property type="molecule type" value="Genomic_DNA"/>
</dbReference>
<dbReference type="GO" id="GO:0005737">
    <property type="term" value="C:cytoplasm"/>
    <property type="evidence" value="ECO:0007669"/>
    <property type="project" value="TreeGrafter"/>
</dbReference>
<accession>A0A498KHB2</accession>
<reference evidence="1 2" key="1">
    <citation type="submission" date="2018-10" db="EMBL/GenBank/DDBJ databases">
        <title>A high-quality apple genome assembly.</title>
        <authorList>
            <person name="Hu J."/>
        </authorList>
    </citation>
    <scope>NUCLEOTIDE SEQUENCE [LARGE SCALE GENOMIC DNA]</scope>
    <source>
        <strain evidence="2">cv. HFTH1</strain>
        <tissue evidence="1">Young leaf</tissue>
    </source>
</reference>
<organism evidence="1 2">
    <name type="scientific">Malus domestica</name>
    <name type="common">Apple</name>
    <name type="synonym">Pyrus malus</name>
    <dbReference type="NCBI Taxonomy" id="3750"/>
    <lineage>
        <taxon>Eukaryota</taxon>
        <taxon>Viridiplantae</taxon>
        <taxon>Streptophyta</taxon>
        <taxon>Embryophyta</taxon>
        <taxon>Tracheophyta</taxon>
        <taxon>Spermatophyta</taxon>
        <taxon>Magnoliopsida</taxon>
        <taxon>eudicotyledons</taxon>
        <taxon>Gunneridae</taxon>
        <taxon>Pentapetalae</taxon>
        <taxon>rosids</taxon>
        <taxon>fabids</taxon>
        <taxon>Rosales</taxon>
        <taxon>Rosaceae</taxon>
        <taxon>Amygdaloideae</taxon>
        <taxon>Maleae</taxon>
        <taxon>Malus</taxon>
    </lineage>
</organism>
<dbReference type="AlphaFoldDB" id="A0A498KHB2"/>
<dbReference type="GO" id="GO:0055105">
    <property type="term" value="F:ubiquitin-protein transferase inhibitor activity"/>
    <property type="evidence" value="ECO:0007669"/>
    <property type="project" value="TreeGrafter"/>
</dbReference>
<sequence length="158" mass="17355">MADNLDQSFPLLQEILNSLSQSVDQPQTSISELISFLNSTLDAALSDPENKDAKANAFGALMKVIIEALSFELPMAVANFGGFSDGCLEVFECNIDCFISMCSPRDMLSILCEVCGLTVTGEIELRRGWMVNAGIWKMQKSTGNGFIYAFLINFCRMV</sequence>
<comment type="caution">
    <text evidence="1">The sequence shown here is derived from an EMBL/GenBank/DDBJ whole genome shotgun (WGS) entry which is preliminary data.</text>
</comment>
<dbReference type="PANTHER" id="PTHR15430:SF1">
    <property type="entry name" value="GLOMULIN"/>
    <property type="match status" value="1"/>
</dbReference>
<protein>
    <submittedName>
        <fullName evidence="1">Uncharacterized protein</fullName>
    </submittedName>
</protein>
<name>A0A498KHB2_MALDO</name>
<evidence type="ECO:0000313" key="2">
    <source>
        <dbReference type="Proteomes" id="UP000290289"/>
    </source>
</evidence>
<proteinExistence type="predicted"/>
<dbReference type="Proteomes" id="UP000290289">
    <property type="component" value="Chromosome 3"/>
</dbReference>